<dbReference type="InterPro" id="IPR001789">
    <property type="entry name" value="Sig_transdc_resp-reg_receiver"/>
</dbReference>
<sequence length="131" mass="14630">MHILIIDDEPDLCWALERMLKADGVTVTAVGLGAAALDLVRQYDFALAFIDAILPDSHGMQVAQQIHALSPHTRLVMMSGYYYEEDRTLSQVPLVGFLAKPFLRADVQAMLQHAFADEAQQQEAWVWPTSC</sequence>
<dbReference type="SUPFAM" id="SSF52172">
    <property type="entry name" value="CheY-like"/>
    <property type="match status" value="1"/>
</dbReference>
<dbReference type="HOGENOM" id="CLU_000445_69_8_0"/>
<evidence type="ECO:0000313" key="5">
    <source>
        <dbReference type="Proteomes" id="UP000054010"/>
    </source>
</evidence>
<reference evidence="4 5" key="1">
    <citation type="journal article" date="2011" name="J. Bacteriol.">
        <title>Draft genome sequence of the anoxygenic filamentous phototrophic bacterium Oscillochloris trichoides subsp. DG-6.</title>
        <authorList>
            <person name="Kuznetsov B.B."/>
            <person name="Ivanovsky R.N."/>
            <person name="Keppen O.I."/>
            <person name="Sukhacheva M.V."/>
            <person name="Bumazhkin B.K."/>
            <person name="Patutina E.O."/>
            <person name="Beletsky A.V."/>
            <person name="Mardanov A.V."/>
            <person name="Baslerov R.V."/>
            <person name="Panteleeva A.N."/>
            <person name="Kolganova T.V."/>
            <person name="Ravin N.V."/>
            <person name="Skryabin K.G."/>
        </authorList>
    </citation>
    <scope>NUCLEOTIDE SEQUENCE [LARGE SCALE GENOMIC DNA]</scope>
    <source>
        <strain evidence="4 5">DG-6</strain>
    </source>
</reference>
<dbReference type="EMBL" id="ADVR01000112">
    <property type="protein sequence ID" value="EFO79425.1"/>
    <property type="molecule type" value="Genomic_DNA"/>
</dbReference>
<comment type="caution">
    <text evidence="4">The sequence shown here is derived from an EMBL/GenBank/DDBJ whole genome shotgun (WGS) entry which is preliminary data.</text>
</comment>
<dbReference type="CDD" id="cd00156">
    <property type="entry name" value="REC"/>
    <property type="match status" value="1"/>
</dbReference>
<gene>
    <name evidence="4" type="ORF">OSCT_2551</name>
</gene>
<dbReference type="PANTHER" id="PTHR44591:SF3">
    <property type="entry name" value="RESPONSE REGULATORY DOMAIN-CONTAINING PROTEIN"/>
    <property type="match status" value="1"/>
</dbReference>
<feature type="modified residue" description="4-aspartylphosphate" evidence="2">
    <location>
        <position position="51"/>
    </location>
</feature>
<evidence type="ECO:0000259" key="3">
    <source>
        <dbReference type="PROSITE" id="PS50110"/>
    </source>
</evidence>
<dbReference type="SMART" id="SM00448">
    <property type="entry name" value="REC"/>
    <property type="match status" value="1"/>
</dbReference>
<dbReference type="STRING" id="765420.OSCT_2551"/>
<dbReference type="PROSITE" id="PS50110">
    <property type="entry name" value="RESPONSE_REGULATORY"/>
    <property type="match status" value="1"/>
</dbReference>
<keyword evidence="5" id="KW-1185">Reference proteome</keyword>
<dbReference type="OrthoDB" id="9808843at2"/>
<name>E1IGV0_9CHLR</name>
<keyword evidence="1 2" id="KW-0597">Phosphoprotein</keyword>
<dbReference type="InterPro" id="IPR011006">
    <property type="entry name" value="CheY-like_superfamily"/>
</dbReference>
<dbReference type="eggNOG" id="COG2204">
    <property type="taxonomic scope" value="Bacteria"/>
</dbReference>
<protein>
    <submittedName>
        <fullName evidence="4">Response regulator receiver protein</fullName>
    </submittedName>
</protein>
<organism evidence="4 5">
    <name type="scientific">Oscillochloris trichoides DG-6</name>
    <dbReference type="NCBI Taxonomy" id="765420"/>
    <lineage>
        <taxon>Bacteria</taxon>
        <taxon>Bacillati</taxon>
        <taxon>Chloroflexota</taxon>
        <taxon>Chloroflexia</taxon>
        <taxon>Chloroflexales</taxon>
        <taxon>Chloroflexineae</taxon>
        <taxon>Oscillochloridaceae</taxon>
        <taxon>Oscillochloris</taxon>
    </lineage>
</organism>
<dbReference type="PANTHER" id="PTHR44591">
    <property type="entry name" value="STRESS RESPONSE REGULATOR PROTEIN 1"/>
    <property type="match status" value="1"/>
</dbReference>
<evidence type="ECO:0000256" key="2">
    <source>
        <dbReference type="PROSITE-ProRule" id="PRU00169"/>
    </source>
</evidence>
<evidence type="ECO:0000313" key="4">
    <source>
        <dbReference type="EMBL" id="EFO79425.1"/>
    </source>
</evidence>
<dbReference type="Gene3D" id="3.40.50.2300">
    <property type="match status" value="1"/>
</dbReference>
<dbReference type="Pfam" id="PF00072">
    <property type="entry name" value="Response_reg"/>
    <property type="match status" value="1"/>
</dbReference>
<dbReference type="InterPro" id="IPR050595">
    <property type="entry name" value="Bact_response_regulator"/>
</dbReference>
<accession>E1IGV0</accession>
<dbReference type="GO" id="GO:0000160">
    <property type="term" value="P:phosphorelay signal transduction system"/>
    <property type="evidence" value="ECO:0007669"/>
    <property type="project" value="InterPro"/>
</dbReference>
<proteinExistence type="predicted"/>
<dbReference type="Proteomes" id="UP000054010">
    <property type="component" value="Unassembled WGS sequence"/>
</dbReference>
<evidence type="ECO:0000256" key="1">
    <source>
        <dbReference type="ARBA" id="ARBA00022553"/>
    </source>
</evidence>
<dbReference type="AlphaFoldDB" id="E1IGV0"/>
<feature type="domain" description="Response regulatory" evidence="3">
    <location>
        <begin position="2"/>
        <end position="115"/>
    </location>
</feature>